<reference evidence="3" key="1">
    <citation type="submission" date="2017-04" db="EMBL/GenBank/DDBJ databases">
        <authorList>
            <person name="Varghese N."/>
            <person name="Submissions S."/>
        </authorList>
    </citation>
    <scope>NUCLEOTIDE SEQUENCE [LARGE SCALE GENOMIC DNA]</scope>
</reference>
<keyword evidence="1 2" id="KW-0489">Methyltransferase</keyword>
<comment type="caution">
    <text evidence="1">Lacks conserved residue(s) required for the propagation of feature annotation.</text>
</comment>
<dbReference type="GO" id="GO:0005737">
    <property type="term" value="C:cytoplasm"/>
    <property type="evidence" value="ECO:0007669"/>
    <property type="project" value="UniProtKB-SubCell"/>
</dbReference>
<keyword evidence="3" id="KW-1185">Reference proteome</keyword>
<dbReference type="PANTHER" id="PTHR36112:SF1">
    <property type="entry name" value="RIBOSOMAL RNA SMALL SUBUNIT METHYLTRANSFERASE J"/>
    <property type="match status" value="1"/>
</dbReference>
<keyword evidence="1" id="KW-0698">rRNA processing</keyword>
<accession>A0A1Y6FVU1</accession>
<keyword evidence="1" id="KW-0963">Cytoplasm</keyword>
<comment type="subcellular location">
    <subcellularLocation>
        <location evidence="1">Cytoplasm</location>
    </subcellularLocation>
</comment>
<name>A0A1Y6FVU1_9GAMM</name>
<feature type="binding site" evidence="1">
    <location>
        <begin position="128"/>
        <end position="129"/>
    </location>
    <ligand>
        <name>S-adenosyl-L-methionine</name>
        <dbReference type="ChEBI" id="CHEBI:59789"/>
    </ligand>
</feature>
<dbReference type="RefSeq" id="WP_086434952.1">
    <property type="nucleotide sequence ID" value="NZ_FXWH01000002.1"/>
</dbReference>
<gene>
    <name evidence="1" type="primary">rsmJ</name>
    <name evidence="2" type="ORF">SAMN06297229_1812</name>
</gene>
<comment type="catalytic activity">
    <reaction evidence="1">
        <text>guanosine(1516) in 16S rRNA + S-adenosyl-L-methionine = N(2)-methylguanosine(1516) in 16S rRNA + S-adenosyl-L-homocysteine + H(+)</text>
        <dbReference type="Rhea" id="RHEA:43220"/>
        <dbReference type="Rhea" id="RHEA-COMP:10412"/>
        <dbReference type="Rhea" id="RHEA-COMP:10413"/>
        <dbReference type="ChEBI" id="CHEBI:15378"/>
        <dbReference type="ChEBI" id="CHEBI:57856"/>
        <dbReference type="ChEBI" id="CHEBI:59789"/>
        <dbReference type="ChEBI" id="CHEBI:74269"/>
        <dbReference type="ChEBI" id="CHEBI:74481"/>
        <dbReference type="EC" id="2.1.1.242"/>
    </reaction>
</comment>
<dbReference type="Gene3D" id="3.40.50.150">
    <property type="entry name" value="Vaccinia Virus protein VP39"/>
    <property type="match status" value="1"/>
</dbReference>
<dbReference type="HAMAP" id="MF_01523">
    <property type="entry name" value="16SrRNA_methyltr_J"/>
    <property type="match status" value="1"/>
</dbReference>
<dbReference type="PANTHER" id="PTHR36112">
    <property type="entry name" value="RIBOSOMAL RNA SMALL SUBUNIT METHYLTRANSFERASE J"/>
    <property type="match status" value="1"/>
</dbReference>
<dbReference type="EMBL" id="FXWH01000002">
    <property type="protein sequence ID" value="SMQ79888.1"/>
    <property type="molecule type" value="Genomic_DNA"/>
</dbReference>
<dbReference type="InterPro" id="IPR029063">
    <property type="entry name" value="SAM-dependent_MTases_sf"/>
</dbReference>
<feature type="binding site" evidence="1">
    <location>
        <begin position="112"/>
        <end position="113"/>
    </location>
    <ligand>
        <name>S-adenosyl-L-methionine</name>
        <dbReference type="ChEBI" id="CHEBI:59789"/>
    </ligand>
</feature>
<dbReference type="Pfam" id="PF04445">
    <property type="entry name" value="SAM_MT"/>
    <property type="match status" value="1"/>
</dbReference>
<organism evidence="2 3">
    <name type="scientific">Pseudidiomarina planktonica</name>
    <dbReference type="NCBI Taxonomy" id="1323738"/>
    <lineage>
        <taxon>Bacteria</taxon>
        <taxon>Pseudomonadati</taxon>
        <taxon>Pseudomonadota</taxon>
        <taxon>Gammaproteobacteria</taxon>
        <taxon>Alteromonadales</taxon>
        <taxon>Idiomarinaceae</taxon>
        <taxon>Pseudidiomarina</taxon>
    </lineage>
</organism>
<dbReference type="GO" id="GO:0008990">
    <property type="term" value="F:rRNA (guanine-N2-)-methyltransferase activity"/>
    <property type="evidence" value="ECO:0007669"/>
    <property type="project" value="UniProtKB-UniRule"/>
</dbReference>
<dbReference type="Proteomes" id="UP000194450">
    <property type="component" value="Unassembled WGS sequence"/>
</dbReference>
<evidence type="ECO:0000313" key="3">
    <source>
        <dbReference type="Proteomes" id="UP000194450"/>
    </source>
</evidence>
<proteinExistence type="inferred from homology"/>
<comment type="function">
    <text evidence="1">Specifically methylates the guanosine in position 1516 of 16S rRNA.</text>
</comment>
<protein>
    <recommendedName>
        <fullName evidence="1">Ribosomal RNA small subunit methyltransferase J</fullName>
        <ecNumber evidence="1">2.1.1.242</ecNumber>
    </recommendedName>
    <alternativeName>
        <fullName evidence="1">16S rRNA m2G1516 methyltransferase</fullName>
    </alternativeName>
    <alternativeName>
        <fullName evidence="1">rRNA (guanine-N(2)-)-methyltransferase</fullName>
    </alternativeName>
</protein>
<keyword evidence="1" id="KW-0949">S-adenosyl-L-methionine</keyword>
<comment type="similarity">
    <text evidence="1">Belongs to the methyltransferase superfamily. RsmJ family.</text>
</comment>
<dbReference type="EC" id="2.1.1.242" evidence="1"/>
<keyword evidence="1 2" id="KW-0808">Transferase</keyword>
<evidence type="ECO:0000256" key="1">
    <source>
        <dbReference type="HAMAP-Rule" id="MF_01523"/>
    </source>
</evidence>
<dbReference type="SUPFAM" id="SSF53335">
    <property type="entry name" value="S-adenosyl-L-methionine-dependent methyltransferases"/>
    <property type="match status" value="1"/>
</dbReference>
<feature type="binding site" evidence="1">
    <location>
        <position position="177"/>
    </location>
    <ligand>
        <name>S-adenosyl-L-methionine</name>
        <dbReference type="ChEBI" id="CHEBI:59789"/>
    </ligand>
</feature>
<dbReference type="CDD" id="cd02440">
    <property type="entry name" value="AdoMet_MTases"/>
    <property type="match status" value="1"/>
</dbReference>
<dbReference type="InterPro" id="IPR007536">
    <property type="entry name" value="16SrRNA_methylTrfase_J"/>
</dbReference>
<dbReference type="OrthoDB" id="3191794at2"/>
<sequence>MSETGVGVIAVVNTQTDDPELQQQAAAIAEQFQFTTQPHPNAEFQLELSRLGLSLRWLANADMTPLRIDFLHSKHAARAARATIKNEAIARAIGVSGNKRPSVLDATAGLGRDALVLAALGCEVTLQERHPVVAALLQYALQHDGASHPWLQQRLQFGGQHVLQTTPAASFDVVYLDPMYPKGQHKRDRKSAVKKDMQMFHALVGNDEDADALLAPALQAARKRVVVKRPQHADFLAGSKPNQQVISNKQRFDIYLIDAAAPSVNS</sequence>
<evidence type="ECO:0000313" key="2">
    <source>
        <dbReference type="EMBL" id="SMQ79888.1"/>
    </source>
</evidence>
<dbReference type="AlphaFoldDB" id="A0A1Y6FVU1"/>